<protein>
    <submittedName>
        <fullName evidence="1">Uncharacterized protein</fullName>
    </submittedName>
</protein>
<comment type="caution">
    <text evidence="1">The sequence shown here is derived from an EMBL/GenBank/DDBJ whole genome shotgun (WGS) entry which is preliminary data.</text>
</comment>
<keyword evidence="2" id="KW-1185">Reference proteome</keyword>
<organism evidence="1 2">
    <name type="scientific">Trifolium medium</name>
    <dbReference type="NCBI Taxonomy" id="97028"/>
    <lineage>
        <taxon>Eukaryota</taxon>
        <taxon>Viridiplantae</taxon>
        <taxon>Streptophyta</taxon>
        <taxon>Embryophyta</taxon>
        <taxon>Tracheophyta</taxon>
        <taxon>Spermatophyta</taxon>
        <taxon>Magnoliopsida</taxon>
        <taxon>eudicotyledons</taxon>
        <taxon>Gunneridae</taxon>
        <taxon>Pentapetalae</taxon>
        <taxon>rosids</taxon>
        <taxon>fabids</taxon>
        <taxon>Fabales</taxon>
        <taxon>Fabaceae</taxon>
        <taxon>Papilionoideae</taxon>
        <taxon>50 kb inversion clade</taxon>
        <taxon>NPAAA clade</taxon>
        <taxon>Hologalegina</taxon>
        <taxon>IRL clade</taxon>
        <taxon>Trifolieae</taxon>
        <taxon>Trifolium</taxon>
    </lineage>
</organism>
<evidence type="ECO:0000313" key="1">
    <source>
        <dbReference type="EMBL" id="MCI69581.1"/>
    </source>
</evidence>
<sequence>MASCVVVVGSGTLGEGEGRCALVVVGEMGTCKASCGVVVVVGSGRLGVDEGRCELVVVESGRLGM</sequence>
<evidence type="ECO:0000313" key="2">
    <source>
        <dbReference type="Proteomes" id="UP000265520"/>
    </source>
</evidence>
<name>A0A392U7V5_9FABA</name>
<dbReference type="AlphaFoldDB" id="A0A392U7V5"/>
<dbReference type="Proteomes" id="UP000265520">
    <property type="component" value="Unassembled WGS sequence"/>
</dbReference>
<feature type="non-terminal residue" evidence="1">
    <location>
        <position position="65"/>
    </location>
</feature>
<reference evidence="1 2" key="1">
    <citation type="journal article" date="2018" name="Front. Plant Sci.">
        <title>Red Clover (Trifolium pratense) and Zigzag Clover (T. medium) - A Picture of Genomic Similarities and Differences.</title>
        <authorList>
            <person name="Dluhosova J."/>
            <person name="Istvanek J."/>
            <person name="Nedelnik J."/>
            <person name="Repkova J."/>
        </authorList>
    </citation>
    <scope>NUCLEOTIDE SEQUENCE [LARGE SCALE GENOMIC DNA]</scope>
    <source>
        <strain evidence="2">cv. 10/8</strain>
        <tissue evidence="1">Leaf</tissue>
    </source>
</reference>
<dbReference type="EMBL" id="LXQA010759275">
    <property type="protein sequence ID" value="MCI69581.1"/>
    <property type="molecule type" value="Genomic_DNA"/>
</dbReference>
<accession>A0A392U7V5</accession>
<proteinExistence type="predicted"/>